<dbReference type="Pfam" id="PF12705">
    <property type="entry name" value="PDDEXK_1"/>
    <property type="match status" value="1"/>
</dbReference>
<keyword evidence="3" id="KW-1185">Reference proteome</keyword>
<name>A0A3D8INQ6_9HELI</name>
<evidence type="ECO:0000313" key="2">
    <source>
        <dbReference type="EMBL" id="RDU66917.1"/>
    </source>
</evidence>
<dbReference type="OrthoDB" id="9766257at2"/>
<dbReference type="Proteomes" id="UP000256514">
    <property type="component" value="Unassembled WGS sequence"/>
</dbReference>
<evidence type="ECO:0000313" key="3">
    <source>
        <dbReference type="Proteomes" id="UP000256514"/>
    </source>
</evidence>
<dbReference type="Gene3D" id="3.90.320.10">
    <property type="match status" value="1"/>
</dbReference>
<sequence>MSLEALQSYELLVFPSRRALTQYHSVKEGICAPSMVLGEFFSKAIIYPNKSIVPKHLRKFIVSRVLREYDKQHHILLHNGFVFEQSFIAYLQSSEFFLRFFDELFVHKIAISEIPLLDTYGEYEDHLRILQDVYERYCAFLEQRGWVYKSWDFTLAHLWLQDFSRITIMLCGVLSPFELAILREVSRVCLVHIRFDVWEKTQGFWDIFDLPLDLDCGFSYVLSYPSGELVAKTPLDSAHTLHAYSFLSRIEQVGAIRQQISEWLARGIEPEEISIVLPQEDFTQYLQVLDTERNCNYAMGKPLQHTTLYATLSQALQENTQSLSVCVAQSFATLNAQDRIHYAPIKQKLDEIVHEYQTMHAFFDDVDFGEIAQSFLHEIKGLSIDDVYGGRIRVIGALESRGVMLPYVILVDCNDGVIPHFRDNDLFLNTALRLKLGIPTTYDKEKLQVLYYKNLLLGAKEAVALCVQDDKNAPAHLLQELGCVVHESEQSIFQHTLTQSPAYKREHYVGRLRKVFSPTSFTTFVRCKLQYCFRYIVELREENIEGSNAASVGILVHSALQKVYEPYIHKIVNLADIDLVQKACEQYVRAQEFEQALDRANVEILLLDLARFFEFEREHIKQHGAFEILGLEEELEDFVLEGYRFCGARVDRIQRQSNGEVFVIDYKYTNNISDIAKEDFALELYANALSAKYGNIKAMYYDLKNAKSISSPSKKEELIAILHTIDTHFCAREVSSDEVLIQSTKHTLDSSHYTQGYGVFSPADTSKPCLYCAYKTICDR</sequence>
<dbReference type="InterPro" id="IPR038726">
    <property type="entry name" value="PDDEXK_AddAB-type"/>
</dbReference>
<comment type="caution">
    <text evidence="2">The sequence shown here is derived from an EMBL/GenBank/DDBJ whole genome shotgun (WGS) entry which is preliminary data.</text>
</comment>
<gene>
    <name evidence="2" type="ORF">CQA54_06060</name>
</gene>
<reference evidence="2 3" key="1">
    <citation type="submission" date="2018-04" db="EMBL/GenBank/DDBJ databases">
        <title>Novel Campyloabacter and Helicobacter Species and Strains.</title>
        <authorList>
            <person name="Mannion A.J."/>
            <person name="Shen Z."/>
            <person name="Fox J.G."/>
        </authorList>
    </citation>
    <scope>NUCLEOTIDE SEQUENCE [LARGE SCALE GENOMIC DNA]</scope>
    <source>
        <strain evidence="2 3">MIT 12-6600</strain>
    </source>
</reference>
<organism evidence="2 3">
    <name type="scientific">Helicobacter equorum</name>
    <dbReference type="NCBI Taxonomy" id="361872"/>
    <lineage>
        <taxon>Bacteria</taxon>
        <taxon>Pseudomonadati</taxon>
        <taxon>Campylobacterota</taxon>
        <taxon>Epsilonproteobacteria</taxon>
        <taxon>Campylobacterales</taxon>
        <taxon>Helicobacteraceae</taxon>
        <taxon>Helicobacter</taxon>
    </lineage>
</organism>
<dbReference type="SUPFAM" id="SSF52540">
    <property type="entry name" value="P-loop containing nucleoside triphosphate hydrolases"/>
    <property type="match status" value="1"/>
</dbReference>
<feature type="domain" description="PD-(D/E)XK endonuclease-like" evidence="1">
    <location>
        <begin position="516"/>
        <end position="779"/>
    </location>
</feature>
<dbReference type="EMBL" id="NXLT01000004">
    <property type="protein sequence ID" value="RDU66917.1"/>
    <property type="molecule type" value="Genomic_DNA"/>
</dbReference>
<dbReference type="RefSeq" id="WP_115571231.1">
    <property type="nucleotide sequence ID" value="NZ_NXLT01000004.1"/>
</dbReference>
<proteinExistence type="predicted"/>
<dbReference type="AlphaFoldDB" id="A0A3D8INQ6"/>
<accession>A0A3D8INQ6</accession>
<evidence type="ECO:0000259" key="1">
    <source>
        <dbReference type="Pfam" id="PF12705"/>
    </source>
</evidence>
<protein>
    <recommendedName>
        <fullName evidence="1">PD-(D/E)XK endonuclease-like domain-containing protein</fullName>
    </recommendedName>
</protein>
<dbReference type="InterPro" id="IPR011604">
    <property type="entry name" value="PDDEXK-like_dom_sf"/>
</dbReference>
<dbReference type="InterPro" id="IPR027417">
    <property type="entry name" value="P-loop_NTPase"/>
</dbReference>